<evidence type="ECO:0000313" key="2">
    <source>
        <dbReference type="Proteomes" id="UP000481852"/>
    </source>
</evidence>
<dbReference type="RefSeq" id="WP_154521789.1">
    <property type="nucleotide sequence ID" value="NZ_VULZ01000001.1"/>
</dbReference>
<dbReference type="Proteomes" id="UP000481852">
    <property type="component" value="Unassembled WGS sequence"/>
</dbReference>
<proteinExistence type="predicted"/>
<name>A0A6L5X5L4_9FIRM</name>
<evidence type="ECO:0000313" key="1">
    <source>
        <dbReference type="EMBL" id="MSS13622.1"/>
    </source>
</evidence>
<comment type="caution">
    <text evidence="1">The sequence shown here is derived from an EMBL/GenBank/DDBJ whole genome shotgun (WGS) entry which is preliminary data.</text>
</comment>
<dbReference type="AlphaFoldDB" id="A0A6L5X5L4"/>
<accession>A0A6L5X5L4</accession>
<keyword evidence="2" id="KW-1185">Reference proteome</keyword>
<sequence length="112" mass="12570">MTYTITLGDGTRLENLELSGNNYISSKKLTEDDFKDLSTVTITDSEGKEEVHKDMEFVQVTTYGDGKYYFILADPTPDELEKRELKKQLAAANSDITSLQEALCDVYEATLS</sequence>
<organism evidence="1 2">
    <name type="scientific">Porcincola intestinalis</name>
    <dbReference type="NCBI Taxonomy" id="2606632"/>
    <lineage>
        <taxon>Bacteria</taxon>
        <taxon>Bacillati</taxon>
        <taxon>Bacillota</taxon>
        <taxon>Clostridia</taxon>
        <taxon>Lachnospirales</taxon>
        <taxon>Lachnospiraceae</taxon>
        <taxon>Porcincola</taxon>
    </lineage>
</organism>
<dbReference type="EMBL" id="VULZ01000001">
    <property type="protein sequence ID" value="MSS13622.1"/>
    <property type="molecule type" value="Genomic_DNA"/>
</dbReference>
<gene>
    <name evidence="1" type="ORF">FYJ35_00910</name>
</gene>
<protein>
    <submittedName>
        <fullName evidence="1">Uncharacterized protein</fullName>
    </submittedName>
</protein>
<reference evidence="1 2" key="1">
    <citation type="submission" date="2019-08" db="EMBL/GenBank/DDBJ databases">
        <title>In-depth cultivation of the pig gut microbiome towards novel bacterial diversity and tailored functional studies.</title>
        <authorList>
            <person name="Wylensek D."/>
            <person name="Hitch T.C.A."/>
            <person name="Clavel T."/>
        </authorList>
    </citation>
    <scope>NUCLEOTIDE SEQUENCE [LARGE SCALE GENOMIC DNA]</scope>
    <source>
        <strain evidence="1 2">Oil+RF-744-WCA-WT-11</strain>
    </source>
</reference>